<gene>
    <name evidence="4" type="ORF">E4U02_11745</name>
</gene>
<dbReference type="InterPro" id="IPR051121">
    <property type="entry name" value="FAH"/>
</dbReference>
<evidence type="ECO:0000313" key="4">
    <source>
        <dbReference type="EMBL" id="TFU32221.1"/>
    </source>
</evidence>
<evidence type="ECO:0000313" key="5">
    <source>
        <dbReference type="Proteomes" id="UP000298358"/>
    </source>
</evidence>
<dbReference type="RefSeq" id="WP_135115027.1">
    <property type="nucleotide sequence ID" value="NZ_JADGLL010000032.1"/>
</dbReference>
<dbReference type="Proteomes" id="UP000298358">
    <property type="component" value="Unassembled WGS sequence"/>
</dbReference>
<evidence type="ECO:0000256" key="2">
    <source>
        <dbReference type="ARBA" id="ARBA00022723"/>
    </source>
</evidence>
<evidence type="ECO:0000259" key="3">
    <source>
        <dbReference type="Pfam" id="PF01557"/>
    </source>
</evidence>
<dbReference type="PANTHER" id="PTHR42796">
    <property type="entry name" value="FUMARYLACETOACETATE HYDROLASE DOMAIN-CONTAINING PROTEIN 2A-RELATED"/>
    <property type="match status" value="1"/>
</dbReference>
<dbReference type="SUPFAM" id="SSF56529">
    <property type="entry name" value="FAH"/>
    <property type="match status" value="1"/>
</dbReference>
<dbReference type="Gene3D" id="3.90.850.10">
    <property type="entry name" value="Fumarylacetoacetase-like, C-terminal domain"/>
    <property type="match status" value="1"/>
</dbReference>
<dbReference type="InterPro" id="IPR036663">
    <property type="entry name" value="Fumarylacetoacetase_C_sf"/>
</dbReference>
<dbReference type="GO" id="GO:0016787">
    <property type="term" value="F:hydrolase activity"/>
    <property type="evidence" value="ECO:0007669"/>
    <property type="project" value="UniProtKB-KW"/>
</dbReference>
<accession>A0A4Y9FUL3</accession>
<proteinExistence type="inferred from homology"/>
<dbReference type="EMBL" id="SPQB01000032">
    <property type="protein sequence ID" value="TFU32221.1"/>
    <property type="molecule type" value="Genomic_DNA"/>
</dbReference>
<keyword evidence="4" id="KW-0378">Hydrolase</keyword>
<name>A0A4Y9FUL3_9MICO</name>
<organism evidence="4 5">
    <name type="scientific">Microbacterium paludicola</name>
    <dbReference type="NCBI Taxonomy" id="300019"/>
    <lineage>
        <taxon>Bacteria</taxon>
        <taxon>Bacillati</taxon>
        <taxon>Actinomycetota</taxon>
        <taxon>Actinomycetes</taxon>
        <taxon>Micrococcales</taxon>
        <taxon>Microbacteriaceae</taxon>
        <taxon>Microbacterium</taxon>
    </lineage>
</organism>
<comment type="caution">
    <text evidence="4">The sequence shown here is derived from an EMBL/GenBank/DDBJ whole genome shotgun (WGS) entry which is preliminary data.</text>
</comment>
<dbReference type="PANTHER" id="PTHR42796:SF4">
    <property type="entry name" value="FUMARYLACETOACETATE HYDROLASE DOMAIN-CONTAINING PROTEIN 2A"/>
    <property type="match status" value="1"/>
</dbReference>
<keyword evidence="5" id="KW-1185">Reference proteome</keyword>
<evidence type="ECO:0000256" key="1">
    <source>
        <dbReference type="ARBA" id="ARBA00010211"/>
    </source>
</evidence>
<dbReference type="GO" id="GO:0046872">
    <property type="term" value="F:metal ion binding"/>
    <property type="evidence" value="ECO:0007669"/>
    <property type="project" value="UniProtKB-KW"/>
</dbReference>
<keyword evidence="2" id="KW-0479">Metal-binding</keyword>
<dbReference type="OrthoDB" id="9805307at2"/>
<dbReference type="Pfam" id="PF01557">
    <property type="entry name" value="FAA_hydrolase"/>
    <property type="match status" value="1"/>
</dbReference>
<dbReference type="InterPro" id="IPR011234">
    <property type="entry name" value="Fumarylacetoacetase-like_C"/>
</dbReference>
<feature type="domain" description="Fumarylacetoacetase-like C-terminal" evidence="3">
    <location>
        <begin position="75"/>
        <end position="282"/>
    </location>
</feature>
<comment type="similarity">
    <text evidence="1">Belongs to the FAH family.</text>
</comment>
<sequence length="291" mass="30369">MRLITLKDGMRPAALVASPDGDRVIDLSGVAESVVRILGDASAADAARAAIEAADPSTLPLRSEVTLAPPVTPGTIFAIGYNYRGHTAADPDAVVADPAHPDVFVKTANALRGADEAVVLPLQSEDVDYEGEIALVIGTAGRDIDPADALGHVGGYTLLNDVSARDWQNRTSQWTLGKNFDGFAPLGPAVVTPDEISNPADLVVEVERDGEITVSQSTSTLIFPFAELIAYLSQAVTLMPGDVISTGTPQKLTSALATHRPLAHGDAVTIRVAGIGELTTRFVDPHKTPAP</sequence>
<protein>
    <submittedName>
        <fullName evidence="4">Fumarylacetoacetate hydrolase family protein</fullName>
    </submittedName>
</protein>
<dbReference type="AlphaFoldDB" id="A0A4Y9FUL3"/>
<reference evidence="4 5" key="1">
    <citation type="submission" date="2019-03" db="EMBL/GenBank/DDBJ databases">
        <title>Diversity of the mouse oral microbiome.</title>
        <authorList>
            <person name="Joseph S."/>
            <person name="Aduse-Opoku J."/>
            <person name="Curtis M."/>
            <person name="Wade W."/>
            <person name="Hashim A."/>
        </authorList>
    </citation>
    <scope>NUCLEOTIDE SEQUENCE [LARGE SCALE GENOMIC DNA]</scope>
    <source>
        <strain evidence="4 5">P1012</strain>
    </source>
</reference>
<dbReference type="GO" id="GO:0044281">
    <property type="term" value="P:small molecule metabolic process"/>
    <property type="evidence" value="ECO:0007669"/>
    <property type="project" value="UniProtKB-ARBA"/>
</dbReference>